<sequence length="131" mass="13832">MIGSSPVTVNVKVLLVVLPTPRRRVTTGARLSAATVVVVVVVVVVAATVVVVAAIDVVAATTVVVVATETIVHFNFWPDLAQINLVPPTEIILPAFSQLEPTLLAARAPLAPKPIIATIDTMINFFTLEIF</sequence>
<dbReference type="AlphaFoldDB" id="A0A6J6MU01"/>
<keyword evidence="1" id="KW-0812">Transmembrane</keyword>
<gene>
    <name evidence="2" type="ORF">UFOPK2292_01070</name>
</gene>
<organism evidence="2">
    <name type="scientific">freshwater metagenome</name>
    <dbReference type="NCBI Taxonomy" id="449393"/>
    <lineage>
        <taxon>unclassified sequences</taxon>
        <taxon>metagenomes</taxon>
        <taxon>ecological metagenomes</taxon>
    </lineage>
</organism>
<evidence type="ECO:0000256" key="1">
    <source>
        <dbReference type="SAM" id="Phobius"/>
    </source>
</evidence>
<accession>A0A6J6MU01</accession>
<dbReference type="EMBL" id="CAEZWU010000173">
    <property type="protein sequence ID" value="CAB4675763.1"/>
    <property type="molecule type" value="Genomic_DNA"/>
</dbReference>
<proteinExistence type="predicted"/>
<keyword evidence="1" id="KW-0472">Membrane</keyword>
<reference evidence="2" key="1">
    <citation type="submission" date="2020-05" db="EMBL/GenBank/DDBJ databases">
        <authorList>
            <person name="Chiriac C."/>
            <person name="Salcher M."/>
            <person name="Ghai R."/>
            <person name="Kavagutti S V."/>
        </authorList>
    </citation>
    <scope>NUCLEOTIDE SEQUENCE</scope>
</reference>
<protein>
    <submittedName>
        <fullName evidence="2">Unannotated protein</fullName>
    </submittedName>
</protein>
<keyword evidence="1" id="KW-1133">Transmembrane helix</keyword>
<evidence type="ECO:0000313" key="2">
    <source>
        <dbReference type="EMBL" id="CAB4675763.1"/>
    </source>
</evidence>
<name>A0A6J6MU01_9ZZZZ</name>
<feature type="transmembrane region" description="Helical" evidence="1">
    <location>
        <begin position="31"/>
        <end position="55"/>
    </location>
</feature>